<keyword evidence="3" id="KW-1185">Reference proteome</keyword>
<reference evidence="2 3" key="1">
    <citation type="submission" date="2024-02" db="EMBL/GenBank/DDBJ databases">
        <title>A draft genome for the cacao thread blight pathogen Marasmius crinis-equi.</title>
        <authorList>
            <person name="Cohen S.P."/>
            <person name="Baruah I.K."/>
            <person name="Amoako-Attah I."/>
            <person name="Bukari Y."/>
            <person name="Meinhardt L.W."/>
            <person name="Bailey B.A."/>
        </authorList>
    </citation>
    <scope>NUCLEOTIDE SEQUENCE [LARGE SCALE GENOMIC DNA]</scope>
    <source>
        <strain evidence="2 3">GH-76</strain>
    </source>
</reference>
<feature type="compositionally biased region" description="Polar residues" evidence="1">
    <location>
        <begin position="10"/>
        <end position="24"/>
    </location>
</feature>
<feature type="compositionally biased region" description="Low complexity" evidence="1">
    <location>
        <begin position="532"/>
        <end position="553"/>
    </location>
</feature>
<evidence type="ECO:0000313" key="2">
    <source>
        <dbReference type="EMBL" id="KAL0564142.1"/>
    </source>
</evidence>
<feature type="compositionally biased region" description="Pro residues" evidence="1">
    <location>
        <begin position="44"/>
        <end position="54"/>
    </location>
</feature>
<feature type="region of interest" description="Disordered" evidence="1">
    <location>
        <begin position="506"/>
        <end position="578"/>
    </location>
</feature>
<feature type="compositionally biased region" description="Basic and acidic residues" evidence="1">
    <location>
        <begin position="428"/>
        <end position="442"/>
    </location>
</feature>
<feature type="region of interest" description="Disordered" evidence="1">
    <location>
        <begin position="604"/>
        <end position="633"/>
    </location>
</feature>
<dbReference type="Proteomes" id="UP001465976">
    <property type="component" value="Unassembled WGS sequence"/>
</dbReference>
<accession>A0ABR3EMQ1</accession>
<feature type="region of interest" description="Disordered" evidence="1">
    <location>
        <begin position="1"/>
        <end position="145"/>
    </location>
</feature>
<protein>
    <submittedName>
        <fullName evidence="2">Uncharacterized protein</fullName>
    </submittedName>
</protein>
<feature type="compositionally biased region" description="Polar residues" evidence="1">
    <location>
        <begin position="608"/>
        <end position="625"/>
    </location>
</feature>
<evidence type="ECO:0000313" key="3">
    <source>
        <dbReference type="Proteomes" id="UP001465976"/>
    </source>
</evidence>
<feature type="compositionally biased region" description="Basic residues" evidence="1">
    <location>
        <begin position="100"/>
        <end position="112"/>
    </location>
</feature>
<feature type="compositionally biased region" description="Low complexity" evidence="1">
    <location>
        <begin position="55"/>
        <end position="72"/>
    </location>
</feature>
<feature type="compositionally biased region" description="Basic and acidic residues" evidence="1">
    <location>
        <begin position="397"/>
        <end position="413"/>
    </location>
</feature>
<organism evidence="2 3">
    <name type="scientific">Marasmius crinis-equi</name>
    <dbReference type="NCBI Taxonomy" id="585013"/>
    <lineage>
        <taxon>Eukaryota</taxon>
        <taxon>Fungi</taxon>
        <taxon>Dikarya</taxon>
        <taxon>Basidiomycota</taxon>
        <taxon>Agaricomycotina</taxon>
        <taxon>Agaricomycetes</taxon>
        <taxon>Agaricomycetidae</taxon>
        <taxon>Agaricales</taxon>
        <taxon>Marasmiineae</taxon>
        <taxon>Marasmiaceae</taxon>
        <taxon>Marasmius</taxon>
    </lineage>
</organism>
<name>A0ABR3EMQ1_9AGAR</name>
<feature type="compositionally biased region" description="Low complexity" evidence="1">
    <location>
        <begin position="507"/>
        <end position="518"/>
    </location>
</feature>
<proteinExistence type="predicted"/>
<evidence type="ECO:0000256" key="1">
    <source>
        <dbReference type="SAM" id="MobiDB-lite"/>
    </source>
</evidence>
<comment type="caution">
    <text evidence="2">The sequence shown here is derived from an EMBL/GenBank/DDBJ whole genome shotgun (WGS) entry which is preliminary data.</text>
</comment>
<sequence>MAPKEPSVLRVSTPTCCSAPQAHSKSPPASVEEVENEDNLSRLPPIPTRQPTPAPATKSSSLRSKSLRAVSVKEVEDEDNVIQLPPLPKKPTTSSATKNATKKARKNKKKSTKEKATDVPPLDDIRDAEDDDMLHGRGMSGINEEERVDWPESLLPSYLELGKNSKEKTEFWEVFPSEYFPLFPVSKYAAPPSTLDPLPALTTQQYASLSGKEKSAHIKKEKHCSVSDEQCIVAEITEDFSPEDQAKCRENLPRVLQPLLNAVSRYTGMSLFLQGGLELDHPDQGMEYDTVSLCSVAEGCPRLDKFDIAKFGAFGTHFLSWLNTVEKIKLGLLPPSEGMLTSPVEPPDGLEGLMVMNDDNSNDEKTKGKGKAKENKQTCTNKRQQRKPIDEESGDNELNHEDERSEENGKKGGDDDEKGGDDDEKGGDDDKKGSDDNKKGSDDGEGDGEEEMEVDSEALVASKKKKWVYKPSAYELEREKNIARNKEILAQIGLCDAITALSQSVNATTPASTSASARPRPRPKPKANLTPVSTRVTRSRAAAASTLASSVRTPDLRRSPSLEVPEIAEGGGPHNAANEDIMDVVAPSQTPNISDSAVAPAHPASCTAEESNNVTVERTTPQSLAAHSRPPLSTDSHRKVFLNLFEDYVIDFNPAVDRVEPEAYGDQRGSVDKIGAFLLSVPDNAVSKS</sequence>
<feature type="compositionally biased region" description="Low complexity" evidence="1">
    <location>
        <begin position="90"/>
        <end position="99"/>
    </location>
</feature>
<dbReference type="EMBL" id="JBAHYK010002958">
    <property type="protein sequence ID" value="KAL0564142.1"/>
    <property type="molecule type" value="Genomic_DNA"/>
</dbReference>
<feature type="region of interest" description="Disordered" evidence="1">
    <location>
        <begin position="334"/>
        <end position="466"/>
    </location>
</feature>
<feature type="compositionally biased region" description="Basic and acidic residues" evidence="1">
    <location>
        <begin position="362"/>
        <end position="376"/>
    </location>
</feature>
<feature type="compositionally biased region" description="Acidic residues" evidence="1">
    <location>
        <begin position="443"/>
        <end position="456"/>
    </location>
</feature>
<feature type="compositionally biased region" description="Acidic residues" evidence="1">
    <location>
        <begin position="414"/>
        <end position="427"/>
    </location>
</feature>
<gene>
    <name evidence="2" type="ORF">V5O48_017913</name>
</gene>